<gene>
    <name evidence="2" type="ORF">GM676_29385</name>
</gene>
<comment type="caution">
    <text evidence="2">The sequence shown here is derived from an EMBL/GenBank/DDBJ whole genome shotgun (WGS) entry which is preliminary data.</text>
</comment>
<dbReference type="EMBL" id="WNKY01000064">
    <property type="protein sequence ID" value="MTV41672.1"/>
    <property type="molecule type" value="Genomic_DNA"/>
</dbReference>
<proteinExistence type="predicted"/>
<name>A0A6L6PS43_9BURK</name>
<feature type="domain" description="DUF4365" evidence="1">
    <location>
        <begin position="40"/>
        <end position="155"/>
    </location>
</feature>
<evidence type="ECO:0000313" key="2">
    <source>
        <dbReference type="EMBL" id="MTV41672.1"/>
    </source>
</evidence>
<protein>
    <submittedName>
        <fullName evidence="2">DUF4365 domain-containing protein</fullName>
    </submittedName>
</protein>
<accession>A0A6L6PS43</accession>
<evidence type="ECO:0000313" key="3">
    <source>
        <dbReference type="Proteomes" id="UP000475582"/>
    </source>
</evidence>
<dbReference type="Pfam" id="PF14280">
    <property type="entry name" value="DUF4365"/>
    <property type="match status" value="1"/>
</dbReference>
<organism evidence="2 3">
    <name type="scientific">Duganella radicis</name>
    <dbReference type="NCBI Taxonomy" id="551988"/>
    <lineage>
        <taxon>Bacteria</taxon>
        <taxon>Pseudomonadati</taxon>
        <taxon>Pseudomonadota</taxon>
        <taxon>Betaproteobacteria</taxon>
        <taxon>Burkholderiales</taxon>
        <taxon>Oxalobacteraceae</taxon>
        <taxon>Telluria group</taxon>
        <taxon>Duganella</taxon>
    </lineage>
</organism>
<evidence type="ECO:0000259" key="1">
    <source>
        <dbReference type="Pfam" id="PF14280"/>
    </source>
</evidence>
<dbReference type="RefSeq" id="WP_155468027.1">
    <property type="nucleotide sequence ID" value="NZ_WNKY01000064.1"/>
</dbReference>
<reference evidence="2 3" key="1">
    <citation type="submission" date="2019-11" db="EMBL/GenBank/DDBJ databases">
        <title>Type strains purchased from KCTC, JCM and DSMZ.</title>
        <authorList>
            <person name="Lu H."/>
        </authorList>
    </citation>
    <scope>NUCLEOTIDE SEQUENCE [LARGE SCALE GENOMIC DNA]</scope>
    <source>
        <strain evidence="2 3">KCTC 22382</strain>
    </source>
</reference>
<sequence>MSGTGQLPISSDSQSIGARADKCFGARCPENWLPKNVGGTDDFGVDYQVQTIENNQATDMFRVQLKGTTVPNLNAEGTLFSVTLKASTVRYFARFTEPILLVLCDLSVAVKAIDCPLYFVWIHAELKRVDTRGLPDEQVSVTLHVPKSNVLNDDTNLSQDLEQFRTLAKLGGSLNVTLEKKNPSLDASSRLALLEKLPRGLAERSPALFESLAEEPTSTWPTRPVGSMPWYLFEVDRYLVSADLGRAQEMLVQAGHQLQSAQPLEIGEYWHLTGRLHLLNLDQAEACRAFKRATEAAPNNARHLAAWAETEMAFRYSVDGPNTFDDIYPLLTSSAPEILAVKARLFATEKRDKEVEEVLSSFAGSEQLSTKAVFRTMRGRWQEAVEVCDQGLALSDVKQATRLLFITLKAKAQFHLAVDDEEPPSNHIRLPLTGRPNSNLALLATAWDGMKAAMEGLRAAGWPANTEFIADVIAAAASILQKEEEALGQLNAAAEKRTSMPVLQASVESLAAQTKKYDVALAANLRQPANATTRLRQVFLLHMMKRDNDCIAFFEAHVNSFDADDPMYAESLTAAIISADRVIRTDLVRKWMPLFEATPELIVHRSILTYALDIAKKRNRLEALNDLHKSFNEHQRPLGIAIQLFYDFNSLRVEEAEKVVELAPLLIEQRLLPLDAILQLSQAYATLNKWDELLLLISRERSRFPDNQTLVAIESLALDRLGRTAEARSLLSPLVANGANDEFILGAYIDIMIRCGFIEEAIRATEIMVAAEKDKDKKRDHLRVLHNLVRANDPSDLRAHDIAWRMGALTDPTDETNEGIFLMSIALSPITGDPDPVELEEYQRRLTEYGERFPHSSVMKVGTFPENPTPDQLLETIMNVLGDTPETLALKQQRREELRQQGMKAPFLWRPHNFFSDIRDVLQLWEISKQAKGSDPQFLLQMVFDQWGAYPWEQMKDRVPLMDMTSLFVAHDLEILDLIFKLFSKVAIPQRTMFHLGRLSDPIAGSNQIEKSRAIQQVLQNNFDQILQPRAILPDSEDRDIDFLRITNEVKSFVSQAPYLLYCDDAIMRVYCKGYKQDLPSICTLDVLAAMEKNGLLTAKEVSRRIGMLCSWGVRISIEPGWQIASLPDSILTIKSVAEGAKAIREDESSSAIFDGLWNGTGPGFAGVMHHASHLIITMLYQHKMTAMAVASLMVIWHEKAIVKQDVPPDPSMIPALLFQTVATLAMYTFPNRNKSGQLWHIYFLLLEHLEGKKLSEDRIATAVEHIAAAAANHDLYVKKAFYPSLKSFLSFSLIDSRKTKQVFTMYYKVWRSFLMSDLQVSTPLFTAIPTVTRQKSQWQNWMGDHIMALPQQLKSHDGEPFWRLPISEEKPLSKHAYSHHWQRAAVKTIPVVWFRRPLDIEAQPSSKTE</sequence>
<dbReference type="OrthoDB" id="8767606at2"/>
<dbReference type="Proteomes" id="UP000475582">
    <property type="component" value="Unassembled WGS sequence"/>
</dbReference>
<dbReference type="InterPro" id="IPR025375">
    <property type="entry name" value="DUF4365"/>
</dbReference>
<keyword evidence="3" id="KW-1185">Reference proteome</keyword>